<evidence type="ECO:0000313" key="2">
    <source>
        <dbReference type="Proteomes" id="UP000886501"/>
    </source>
</evidence>
<sequence>MYSSGFTEFNIDYLAGFSNDSYRGDGLDFNEPNWDLPNFAGPSQPYTGVDVQGDLNNYPDFLTPSTAPISLYPANEVYPDEEYQSPFYQGTVMPSCSPQLAADPSLFPFTAPSPIPILSHGLPSLSSLSYTAPITPADHPYVQPQVIPHPEDLGFGFPTAAESFPLPAVHPSPVYNPSHEEYPVWCQYPQSDPFHLDTPPFNLITVSGHIPVVIVIHLNDFAGYHPT</sequence>
<name>A0ACB6Z3H4_THEGA</name>
<reference evidence="1" key="1">
    <citation type="submission" date="2019-10" db="EMBL/GenBank/DDBJ databases">
        <authorList>
            <consortium name="DOE Joint Genome Institute"/>
            <person name="Kuo A."/>
            <person name="Miyauchi S."/>
            <person name="Kiss E."/>
            <person name="Drula E."/>
            <person name="Kohler A."/>
            <person name="Sanchez-Garcia M."/>
            <person name="Andreopoulos B."/>
            <person name="Barry K.W."/>
            <person name="Bonito G."/>
            <person name="Buee M."/>
            <person name="Carver A."/>
            <person name="Chen C."/>
            <person name="Cichocki N."/>
            <person name="Clum A."/>
            <person name="Culley D."/>
            <person name="Crous P.W."/>
            <person name="Fauchery L."/>
            <person name="Girlanda M."/>
            <person name="Hayes R."/>
            <person name="Keri Z."/>
            <person name="Labutti K."/>
            <person name="Lipzen A."/>
            <person name="Lombard V."/>
            <person name="Magnuson J."/>
            <person name="Maillard F."/>
            <person name="Morin E."/>
            <person name="Murat C."/>
            <person name="Nolan M."/>
            <person name="Ohm R."/>
            <person name="Pangilinan J."/>
            <person name="Pereira M."/>
            <person name="Perotto S."/>
            <person name="Peter M."/>
            <person name="Riley R."/>
            <person name="Sitrit Y."/>
            <person name="Stielow B."/>
            <person name="Szollosi G."/>
            <person name="Zifcakova L."/>
            <person name="Stursova M."/>
            <person name="Spatafora J.W."/>
            <person name="Tedersoo L."/>
            <person name="Vaario L.-M."/>
            <person name="Yamada A."/>
            <person name="Yan M."/>
            <person name="Wang P."/>
            <person name="Xu J."/>
            <person name="Bruns T."/>
            <person name="Baldrian P."/>
            <person name="Vilgalys R."/>
            <person name="Henrissat B."/>
            <person name="Grigoriev I.V."/>
            <person name="Hibbett D."/>
            <person name="Nagy L.G."/>
            <person name="Martin F.M."/>
        </authorList>
    </citation>
    <scope>NUCLEOTIDE SEQUENCE</scope>
    <source>
        <strain evidence="1">P2</strain>
    </source>
</reference>
<gene>
    <name evidence="1" type="ORF">BDM02DRAFT_996185</name>
</gene>
<accession>A0ACB6Z3H4</accession>
<proteinExistence type="predicted"/>
<organism evidence="1 2">
    <name type="scientific">Thelephora ganbajun</name>
    <name type="common">Ganba fungus</name>
    <dbReference type="NCBI Taxonomy" id="370292"/>
    <lineage>
        <taxon>Eukaryota</taxon>
        <taxon>Fungi</taxon>
        <taxon>Dikarya</taxon>
        <taxon>Basidiomycota</taxon>
        <taxon>Agaricomycotina</taxon>
        <taxon>Agaricomycetes</taxon>
        <taxon>Thelephorales</taxon>
        <taxon>Thelephoraceae</taxon>
        <taxon>Thelephora</taxon>
    </lineage>
</organism>
<dbReference type="Proteomes" id="UP000886501">
    <property type="component" value="Unassembled WGS sequence"/>
</dbReference>
<dbReference type="EMBL" id="MU118149">
    <property type="protein sequence ID" value="KAF9644274.1"/>
    <property type="molecule type" value="Genomic_DNA"/>
</dbReference>
<evidence type="ECO:0000313" key="1">
    <source>
        <dbReference type="EMBL" id="KAF9644274.1"/>
    </source>
</evidence>
<reference evidence="1" key="2">
    <citation type="journal article" date="2020" name="Nat. Commun.">
        <title>Large-scale genome sequencing of mycorrhizal fungi provides insights into the early evolution of symbiotic traits.</title>
        <authorList>
            <person name="Miyauchi S."/>
            <person name="Kiss E."/>
            <person name="Kuo A."/>
            <person name="Drula E."/>
            <person name="Kohler A."/>
            <person name="Sanchez-Garcia M."/>
            <person name="Morin E."/>
            <person name="Andreopoulos B."/>
            <person name="Barry K.W."/>
            <person name="Bonito G."/>
            <person name="Buee M."/>
            <person name="Carver A."/>
            <person name="Chen C."/>
            <person name="Cichocki N."/>
            <person name="Clum A."/>
            <person name="Culley D."/>
            <person name="Crous P.W."/>
            <person name="Fauchery L."/>
            <person name="Girlanda M."/>
            <person name="Hayes R.D."/>
            <person name="Keri Z."/>
            <person name="LaButti K."/>
            <person name="Lipzen A."/>
            <person name="Lombard V."/>
            <person name="Magnuson J."/>
            <person name="Maillard F."/>
            <person name="Murat C."/>
            <person name="Nolan M."/>
            <person name="Ohm R.A."/>
            <person name="Pangilinan J."/>
            <person name="Pereira M.F."/>
            <person name="Perotto S."/>
            <person name="Peter M."/>
            <person name="Pfister S."/>
            <person name="Riley R."/>
            <person name="Sitrit Y."/>
            <person name="Stielow J.B."/>
            <person name="Szollosi G."/>
            <person name="Zifcakova L."/>
            <person name="Stursova M."/>
            <person name="Spatafora J.W."/>
            <person name="Tedersoo L."/>
            <person name="Vaario L.M."/>
            <person name="Yamada A."/>
            <person name="Yan M."/>
            <person name="Wang P."/>
            <person name="Xu J."/>
            <person name="Bruns T."/>
            <person name="Baldrian P."/>
            <person name="Vilgalys R."/>
            <person name="Dunand C."/>
            <person name="Henrissat B."/>
            <person name="Grigoriev I.V."/>
            <person name="Hibbett D."/>
            <person name="Nagy L.G."/>
            <person name="Martin F.M."/>
        </authorList>
    </citation>
    <scope>NUCLEOTIDE SEQUENCE</scope>
    <source>
        <strain evidence="1">P2</strain>
    </source>
</reference>
<keyword evidence="2" id="KW-1185">Reference proteome</keyword>
<comment type="caution">
    <text evidence="1">The sequence shown here is derived from an EMBL/GenBank/DDBJ whole genome shotgun (WGS) entry which is preliminary data.</text>
</comment>
<protein>
    <submittedName>
        <fullName evidence="1">Uncharacterized protein</fullName>
    </submittedName>
</protein>